<protein>
    <recommendedName>
        <fullName evidence="3">TRAPPC10/Trs130 N-terminal domain-containing protein</fullName>
    </recommendedName>
</protein>
<keyword evidence="5" id="KW-1185">Reference proteome</keyword>
<evidence type="ECO:0000313" key="4">
    <source>
        <dbReference type="EMBL" id="KAL3771058.1"/>
    </source>
</evidence>
<feature type="region of interest" description="Disordered" evidence="2">
    <location>
        <begin position="517"/>
        <end position="580"/>
    </location>
</feature>
<dbReference type="Proteomes" id="UP001530293">
    <property type="component" value="Unassembled WGS sequence"/>
</dbReference>
<feature type="compositionally biased region" description="Low complexity" evidence="2">
    <location>
        <begin position="222"/>
        <end position="237"/>
    </location>
</feature>
<dbReference type="InterPro" id="IPR056913">
    <property type="entry name" value="TRAPPC10/Trs130_N"/>
</dbReference>
<dbReference type="InterPro" id="IPR045126">
    <property type="entry name" value="TRAPPC10/Trs130"/>
</dbReference>
<gene>
    <name evidence="4" type="ORF">ACHAWU_006435</name>
</gene>
<keyword evidence="1" id="KW-0175">Coiled coil</keyword>
<feature type="compositionally biased region" description="Low complexity" evidence="2">
    <location>
        <begin position="479"/>
        <end position="488"/>
    </location>
</feature>
<feature type="coiled-coil region" evidence="1">
    <location>
        <begin position="637"/>
        <end position="664"/>
    </location>
</feature>
<accession>A0ABD3N4S8</accession>
<feature type="compositionally biased region" description="Low complexity" evidence="2">
    <location>
        <begin position="7"/>
        <end position="23"/>
    </location>
</feature>
<sequence>MGTPSSNTGSARTGTNANTNTNRNSDKSSSPSLLRIGLTAGFLSLSQQRDKKGGGFGASSRGSVKTPAYGSSSTTNNDDASALNGDGDSSSSLNNNNASAKGSLLSSPEEEAATMAIIEAAQSIANIEAHHYGEKNDEFVHPITISAALSALGVGCGGGATQSSRGVLVNIIDPSTTTLHSKSLAVDAMSSPAHNFPDTPPPLAKGLFGGFRSGGGGGGGENSHNNNNNSNSAANATHSNINNHQTAAAANICKNIYEKLTSTFSHNYNSTLHSLPYIHPRTSMKCNVSSLPVHFALTMQPASDPADWHTGPYCHIYIAAVENVEHYRAKVRPALRAFVNQIEGSGTMAASSSSSNGGGGVGGGSILPGTSNIGSAVASGGKQPRPSSAGSSGGTGGGGASNSNTGATPLKGGKSANEKALARAGLMAGKSIVAGNFGSRYIIVFVPIGAAATAASASPSAPIANAGAGGGRKSSGIESVGSSNHSGVSGSGSDIGGSVAGGGGGFGGFRAGKRGQSGGVVLTSPSARADEDSKSLATVASPPLPLPPARDSSSSSVARMDDSHHSAAASAAPPPGPIAHSSKEVKELYQKFLKDFPNGRTVILGTLLEDTCGVTSMSPLKNQEWKAFLHNLGSAIVDGFQDRVRRYDEELRRLDSERAAFVRKLSGDGTSAPSKTNTASGVNKGDGSNFDLSHFFLVKESLAFTYEQMQLFEEAKLQYEELRAFLPEDAWRHLAQRQRYQLEDNVEARGREVNNASPLDLAVGGNSSGFRQYIKASGKDLRGVSEYVPHYMFAREVRLLFRLGTSAAVDALVLSKDYLVRSYRNRLLEVRDEFHKRWKDEIEGAAVDSSAEEIFARQSQLRKERLWKEAEVESRALSSCWDIKISSGHYFTLATKNPQGNNATDAASINDEVEAARCLAELIEFATNRFLRLGDLSIQNLGGERDGVLNGCVNPIRQAACERPLDTLKQWQPWQKLQKARLESNHLSRREDECRSLPPILPSSGLSSWLYRAMETSFMYEEAYLELTDAAVCFNRCAGRFRFASRIEDHRAEVLIARGDFTAGARVLSQNVGTCAQDQWTRAHYWRIFRLACCQRMSGDVLPYLETLSQSFSPKLSTVAPKKTASLFQQDLEAIISDAAVADQRWAAFSFLETEISFESEVANRKSSQPLPYVRRNLTKHRYFVGDELAFTLNIRSHLPRPITVNGVRLYIVTLKQYELLHRRNGIVTEEDAFRILVVDAPIQIMPGSNAFTMSWQPMTSNLYVLATVEIQWKEASFFYDSATFRKPIFGLDIQPSEPTQTLELNPLFLIPGHVQNVRLVIHSGSDVITQGQLRLVCSKGLLVVPPNTITSEVNEAWSDECTMPLSACEPGNKIVITILVKSSTIERDSGDDAIQTMWAKVETLYRHKSYRVVMENGEEPESDPMKTLLEAMVTTLDRPALTVRNTEAVMFGDDHVMVTISLQCNSPVPFYIKEWQLDLPPPLLVEADGDLSKGMFQHAIPEGDILLFGFKCVLTDSSQIDTACAKPLLRIVLKDDFGKTFVQILPVNLEDVYNKVRKDSSTELFATTAELTCSVDEGSVGHPVPFVYTLNLSSLMTPRQRRSSLGNMSVCSLAVRPIQYTIVSEGSEWIVSGKVQGLIKPNPGSDSLSIHFRGIPTNSGILRDFPVLYLDYLPMKDSCVPSPPIFVQCKKPDSFQSFAYTTSLSLAIPAALDEF</sequence>
<feature type="compositionally biased region" description="Low complexity" evidence="2">
    <location>
        <begin position="76"/>
        <end position="107"/>
    </location>
</feature>
<feature type="compositionally biased region" description="Gly residues" evidence="2">
    <location>
        <begin position="207"/>
        <end position="221"/>
    </location>
</feature>
<feature type="compositionally biased region" description="Low complexity" evidence="2">
    <location>
        <begin position="549"/>
        <end position="558"/>
    </location>
</feature>
<reference evidence="4 5" key="1">
    <citation type="submission" date="2024-10" db="EMBL/GenBank/DDBJ databases">
        <title>Updated reference genomes for cyclostephanoid diatoms.</title>
        <authorList>
            <person name="Roberts W.R."/>
            <person name="Alverson A.J."/>
        </authorList>
    </citation>
    <scope>NUCLEOTIDE SEQUENCE [LARGE SCALE GENOMIC DNA]</scope>
    <source>
        <strain evidence="4 5">AJA232-27</strain>
    </source>
</reference>
<feature type="compositionally biased region" description="Gly residues" evidence="2">
    <location>
        <begin position="391"/>
        <end position="400"/>
    </location>
</feature>
<feature type="region of interest" description="Disordered" evidence="2">
    <location>
        <begin position="1"/>
        <end position="33"/>
    </location>
</feature>
<feature type="region of interest" description="Disordered" evidence="2">
    <location>
        <begin position="372"/>
        <end position="414"/>
    </location>
</feature>
<dbReference type="PANTHER" id="PTHR13251:SF3">
    <property type="entry name" value="TRAFFICKING PROTEIN PARTICLE COMPLEX SUBUNIT 10"/>
    <property type="match status" value="1"/>
</dbReference>
<feature type="region of interest" description="Disordered" evidence="2">
    <location>
        <begin position="207"/>
        <end position="237"/>
    </location>
</feature>
<name>A0ABD3N4S8_9STRA</name>
<comment type="caution">
    <text evidence="4">The sequence shown here is derived from an EMBL/GenBank/DDBJ whole genome shotgun (WGS) entry which is preliminary data.</text>
</comment>
<dbReference type="Pfam" id="PF23036">
    <property type="entry name" value="TRAPPC10_1st"/>
    <property type="match status" value="1"/>
</dbReference>
<dbReference type="EMBL" id="JALLBG020000031">
    <property type="protein sequence ID" value="KAL3771058.1"/>
    <property type="molecule type" value="Genomic_DNA"/>
</dbReference>
<dbReference type="PANTHER" id="PTHR13251">
    <property type="entry name" value="EPILEPSY HOLOPROSENCEPHALY CANDIDATE 1/TMEM1"/>
    <property type="match status" value="1"/>
</dbReference>
<feature type="region of interest" description="Disordered" evidence="2">
    <location>
        <begin position="48"/>
        <end position="107"/>
    </location>
</feature>
<evidence type="ECO:0000256" key="2">
    <source>
        <dbReference type="SAM" id="MobiDB-lite"/>
    </source>
</evidence>
<feature type="domain" description="TRAPPC10/Trs130 N-terminal" evidence="3">
    <location>
        <begin position="689"/>
        <end position="728"/>
    </location>
</feature>
<evidence type="ECO:0000259" key="3">
    <source>
        <dbReference type="Pfam" id="PF23036"/>
    </source>
</evidence>
<feature type="region of interest" description="Disordered" evidence="2">
    <location>
        <begin position="464"/>
        <end position="496"/>
    </location>
</feature>
<organism evidence="4 5">
    <name type="scientific">Discostella pseudostelligera</name>
    <dbReference type="NCBI Taxonomy" id="259834"/>
    <lineage>
        <taxon>Eukaryota</taxon>
        <taxon>Sar</taxon>
        <taxon>Stramenopiles</taxon>
        <taxon>Ochrophyta</taxon>
        <taxon>Bacillariophyta</taxon>
        <taxon>Coscinodiscophyceae</taxon>
        <taxon>Thalassiosirophycidae</taxon>
        <taxon>Stephanodiscales</taxon>
        <taxon>Stephanodiscaceae</taxon>
        <taxon>Discostella</taxon>
    </lineage>
</organism>
<proteinExistence type="predicted"/>
<evidence type="ECO:0000313" key="5">
    <source>
        <dbReference type="Proteomes" id="UP001530293"/>
    </source>
</evidence>
<evidence type="ECO:0000256" key="1">
    <source>
        <dbReference type="SAM" id="Coils"/>
    </source>
</evidence>